<organism evidence="3 4">
    <name type="scientific">Branchiostoma belcheri</name>
    <name type="common">Amphioxus</name>
    <dbReference type="NCBI Taxonomy" id="7741"/>
    <lineage>
        <taxon>Eukaryota</taxon>
        <taxon>Metazoa</taxon>
        <taxon>Chordata</taxon>
        <taxon>Cephalochordata</taxon>
        <taxon>Leptocardii</taxon>
        <taxon>Amphioxiformes</taxon>
        <taxon>Branchiostomatidae</taxon>
        <taxon>Branchiostoma</taxon>
    </lineage>
</organism>
<dbReference type="GO" id="GO:0005737">
    <property type="term" value="C:cytoplasm"/>
    <property type="evidence" value="ECO:0007669"/>
    <property type="project" value="TreeGrafter"/>
</dbReference>
<dbReference type="InterPro" id="IPR011029">
    <property type="entry name" value="DEATH-like_dom_sf"/>
</dbReference>
<dbReference type="GO" id="GO:0004197">
    <property type="term" value="F:cysteine-type endopeptidase activity"/>
    <property type="evidence" value="ECO:0007669"/>
    <property type="project" value="InterPro"/>
</dbReference>
<name>A0A6P4YLI2_BRABE</name>
<dbReference type="Pfam" id="PF20706">
    <property type="entry name" value="GT4-conflict"/>
    <property type="match status" value="1"/>
</dbReference>
<gene>
    <name evidence="4" type="primary">LOC109465254</name>
</gene>
<reference evidence="4" key="1">
    <citation type="submission" date="2025-08" db="UniProtKB">
        <authorList>
            <consortium name="RefSeq"/>
        </authorList>
    </citation>
    <scope>IDENTIFICATION</scope>
    <source>
        <tissue evidence="4">Gonad</tissue>
    </source>
</reference>
<dbReference type="GO" id="GO:0043525">
    <property type="term" value="P:positive regulation of neuron apoptotic process"/>
    <property type="evidence" value="ECO:0007669"/>
    <property type="project" value="TreeGrafter"/>
</dbReference>
<dbReference type="FunFam" id="3.40.50.2000:FF:000190">
    <property type="entry name" value="Uncharacterized protein"/>
    <property type="match status" value="1"/>
</dbReference>
<dbReference type="InterPro" id="IPR000488">
    <property type="entry name" value="Death_dom"/>
</dbReference>
<dbReference type="PROSITE" id="PS50017">
    <property type="entry name" value="DEATH_DOMAIN"/>
    <property type="match status" value="1"/>
</dbReference>
<dbReference type="SUPFAM" id="SSF47986">
    <property type="entry name" value="DEATH domain"/>
    <property type="match status" value="1"/>
</dbReference>
<evidence type="ECO:0000259" key="2">
    <source>
        <dbReference type="PROSITE" id="PS50017"/>
    </source>
</evidence>
<dbReference type="Gene3D" id="1.10.533.10">
    <property type="entry name" value="Death Domain, Fas"/>
    <property type="match status" value="1"/>
</dbReference>
<dbReference type="CDD" id="cd03801">
    <property type="entry name" value="GT4_PimA-like"/>
    <property type="match status" value="1"/>
</dbReference>
<dbReference type="GO" id="GO:0007165">
    <property type="term" value="P:signal transduction"/>
    <property type="evidence" value="ECO:0007669"/>
    <property type="project" value="InterPro"/>
</dbReference>
<dbReference type="Gene3D" id="3.40.50.2000">
    <property type="entry name" value="Glycogen Phosphorylase B"/>
    <property type="match status" value="1"/>
</dbReference>
<evidence type="ECO:0000313" key="3">
    <source>
        <dbReference type="Proteomes" id="UP000515135"/>
    </source>
</evidence>
<dbReference type="InterPro" id="IPR002398">
    <property type="entry name" value="Pept_C14"/>
</dbReference>
<dbReference type="RefSeq" id="XP_019617986.1">
    <property type="nucleotide sequence ID" value="XM_019762427.1"/>
</dbReference>
<evidence type="ECO:0000256" key="1">
    <source>
        <dbReference type="SAM" id="MobiDB-lite"/>
    </source>
</evidence>
<feature type="compositionally biased region" description="Polar residues" evidence="1">
    <location>
        <begin position="100"/>
        <end position="121"/>
    </location>
</feature>
<dbReference type="KEGG" id="bbel:109465254"/>
<dbReference type="Pfam" id="PF00531">
    <property type="entry name" value="Death"/>
    <property type="match status" value="1"/>
</dbReference>
<dbReference type="GeneID" id="109465254"/>
<dbReference type="PANTHER" id="PTHR10454">
    <property type="entry name" value="CASPASE"/>
    <property type="match status" value="1"/>
</dbReference>
<protein>
    <submittedName>
        <fullName evidence="4">Uncharacterized protein LOC109465254 isoform X1</fullName>
    </submittedName>
</protein>
<dbReference type="PANTHER" id="PTHR10454:SF248">
    <property type="entry name" value="CASPASE-8-LIKE"/>
    <property type="match status" value="1"/>
</dbReference>
<dbReference type="GO" id="GO:0006915">
    <property type="term" value="P:apoptotic process"/>
    <property type="evidence" value="ECO:0007669"/>
    <property type="project" value="TreeGrafter"/>
</dbReference>
<dbReference type="AlphaFoldDB" id="A0A6P4YLI2"/>
<dbReference type="GO" id="GO:0006508">
    <property type="term" value="P:proteolysis"/>
    <property type="evidence" value="ECO:0007669"/>
    <property type="project" value="InterPro"/>
</dbReference>
<feature type="region of interest" description="Disordered" evidence="1">
    <location>
        <begin position="95"/>
        <end position="154"/>
    </location>
</feature>
<dbReference type="CDD" id="cd01670">
    <property type="entry name" value="Death"/>
    <property type="match status" value="1"/>
</dbReference>
<evidence type="ECO:0000313" key="4">
    <source>
        <dbReference type="RefSeq" id="XP_019617986.1"/>
    </source>
</evidence>
<feature type="domain" description="Death" evidence="2">
    <location>
        <begin position="21"/>
        <end position="92"/>
    </location>
</feature>
<accession>A0A6P4YLI2</accession>
<dbReference type="Proteomes" id="UP000515135">
    <property type="component" value="Unplaced"/>
</dbReference>
<dbReference type="OrthoDB" id="10029728at2759"/>
<keyword evidence="3" id="KW-1185">Reference proteome</keyword>
<dbReference type="SUPFAM" id="SSF53756">
    <property type="entry name" value="UDP-Glycosyltransferase/glycogen phosphorylase"/>
    <property type="match status" value="1"/>
</dbReference>
<proteinExistence type="predicted"/>
<sequence length="586" mass="64976">MAAQVDVADYFDQVVENVSYKWEDLARKLGFGRGEIKSINATLALQDPDAKCREVLERWQGRNADGATLQVLKQALIDIGERLTAESLKLKGATALPSGSAENDSHPTSQTSVSGNDSPNKCQGKRNGTKVFTQPKMPRVSPTPAVFQRTDSGPRGAERPVILMINDEYGTSKGGVSTINCEAVQTLKGKAAVYATVLQLKVPPKDKEAAERDEVKLITPVQPEGDTRKPSIDWLAFDYPIRYPKSTLPLHEYLEGLDPKSSLPPHVDVIIGHADITDTAARNIHNAYYKNNADLIMFTHVIPEDTEYYKGGRKAMKAGEKEKDMLDKVDNAKAAFSVGRRIFNHFSTKYKGGKTPQSHHVFLPKPSKIFLDANVSPGGGQKVVLSIGRVRKVEKLKGHDLVGESMRDVVKRINSRWLVIGISEDDWETSQKILEDALNSPDLNPTLRPYGTQDDIRNDMMMAHLVLMPSRSEPFGLVGLEAIAAGIPVLISDKTGLAKMITDLIKQKKISAEHRNVIVETSVNDRDRAGDAKRWADRIVDVLEYSDYEFEKAARFKRELVESRYWEESHNAFLQACGITTAAADQ</sequence>